<dbReference type="AlphaFoldDB" id="K9XMC8"/>
<keyword evidence="1" id="KW-0472">Membrane</keyword>
<reference evidence="3" key="1">
    <citation type="journal article" date="2013" name="Proc. Natl. Acad. Sci. U.S.A.">
        <title>Improving the coverage of the cyanobacterial phylum using diversity-driven genome sequencing.</title>
        <authorList>
            <person name="Shih P.M."/>
            <person name="Wu D."/>
            <person name="Latifi A."/>
            <person name="Axen S.D."/>
            <person name="Fewer D.P."/>
            <person name="Talla E."/>
            <person name="Calteau A."/>
            <person name="Cai F."/>
            <person name="Tandeau de Marsac N."/>
            <person name="Rippka R."/>
            <person name="Herdman M."/>
            <person name="Sivonen K."/>
            <person name="Coursin T."/>
            <person name="Laurent T."/>
            <person name="Goodwin L."/>
            <person name="Nolan M."/>
            <person name="Davenport K.W."/>
            <person name="Han C.S."/>
            <person name="Rubin E.M."/>
            <person name="Eisen J.A."/>
            <person name="Woyke T."/>
            <person name="Gugger M."/>
            <person name="Kerfeld C.A."/>
        </authorList>
    </citation>
    <scope>NUCLEOTIDE SEQUENCE [LARGE SCALE GENOMIC DNA]</scope>
    <source>
        <strain evidence="3">ATCC 29371 / PCC 7437</strain>
    </source>
</reference>
<dbReference type="HOGENOM" id="CLU_219771_0_0_3"/>
<evidence type="ECO:0000313" key="3">
    <source>
        <dbReference type="Proteomes" id="UP000010473"/>
    </source>
</evidence>
<keyword evidence="3" id="KW-1185">Reference proteome</keyword>
<gene>
    <name evidence="2" type="ordered locus">Sta7437_0009</name>
</gene>
<protein>
    <submittedName>
        <fullName evidence="2">Uncharacterized protein</fullName>
    </submittedName>
</protein>
<dbReference type="Proteomes" id="UP000010473">
    <property type="component" value="Chromosome"/>
</dbReference>
<proteinExistence type="predicted"/>
<evidence type="ECO:0000313" key="2">
    <source>
        <dbReference type="EMBL" id="AFZ33638.1"/>
    </source>
</evidence>
<dbReference type="KEGG" id="scs:Sta7437_0009"/>
<sequence length="37" mass="4087">MRTSYKNHLGQSIAFAVVLALMSMGVILLMTIESGRF</sequence>
<keyword evidence="1" id="KW-1133">Transmembrane helix</keyword>
<feature type="transmembrane region" description="Helical" evidence="1">
    <location>
        <begin position="12"/>
        <end position="32"/>
    </location>
</feature>
<name>K9XMC8_STAC7</name>
<dbReference type="EMBL" id="CP003653">
    <property type="protein sequence ID" value="AFZ33638.1"/>
    <property type="molecule type" value="Genomic_DNA"/>
</dbReference>
<organism evidence="2 3">
    <name type="scientific">Stanieria cyanosphaera (strain ATCC 29371 / PCC 7437)</name>
    <dbReference type="NCBI Taxonomy" id="111780"/>
    <lineage>
        <taxon>Bacteria</taxon>
        <taxon>Bacillati</taxon>
        <taxon>Cyanobacteriota</taxon>
        <taxon>Cyanophyceae</taxon>
        <taxon>Pleurocapsales</taxon>
        <taxon>Dermocarpellaceae</taxon>
        <taxon>Stanieria</taxon>
    </lineage>
</organism>
<accession>K9XMC8</accession>
<keyword evidence="1" id="KW-0812">Transmembrane</keyword>
<evidence type="ECO:0000256" key="1">
    <source>
        <dbReference type="SAM" id="Phobius"/>
    </source>
</evidence>